<accession>K6YP93</accession>
<dbReference type="Proteomes" id="UP000006322">
    <property type="component" value="Unassembled WGS sequence"/>
</dbReference>
<keyword evidence="4" id="KW-1185">Reference proteome</keyword>
<feature type="domain" description="Activator of Hsp90 ATPase homologue 1/2-like C-terminal" evidence="2">
    <location>
        <begin position="12"/>
        <end position="143"/>
    </location>
</feature>
<dbReference type="RefSeq" id="WP_007106309.1">
    <property type="nucleotide sequence ID" value="NZ_BAER01000113.1"/>
</dbReference>
<comment type="similarity">
    <text evidence="1">Belongs to the AHA1 family.</text>
</comment>
<reference evidence="4" key="1">
    <citation type="journal article" date="2014" name="Environ. Microbiol.">
        <title>Comparative genomics of the marine bacterial genus Glaciecola reveals the high degree of genomic diversity and genomic characteristic for cold adaptation.</title>
        <authorList>
            <person name="Qin Q.L."/>
            <person name="Xie B.B."/>
            <person name="Yu Y."/>
            <person name="Shu Y.L."/>
            <person name="Rong J.C."/>
            <person name="Zhang Y.J."/>
            <person name="Zhao D.L."/>
            <person name="Chen X.L."/>
            <person name="Zhang X.Y."/>
            <person name="Chen B."/>
            <person name="Zhou B.C."/>
            <person name="Zhang Y.Z."/>
        </authorList>
    </citation>
    <scope>NUCLEOTIDE SEQUENCE [LARGE SCALE GENOMIC DNA]</scope>
    <source>
        <strain evidence="4">LMG 21857</strain>
    </source>
</reference>
<evidence type="ECO:0000259" key="2">
    <source>
        <dbReference type="Pfam" id="PF08327"/>
    </source>
</evidence>
<protein>
    <submittedName>
        <fullName evidence="3">Periplasmic protein thiol:disulfide oxidoreductase DsbE</fullName>
    </submittedName>
</protein>
<dbReference type="AlphaFoldDB" id="K6YP93"/>
<sequence length="145" mass="16359">MQNTIQREIIINASKERIYRAIATPEQVVLWFPETLDGDLAVGQQPILGFGEYGKNQIYIVQATPHDYFAYRWVPGANNFIGDVRSVPNTLVEFRIYEESSGSCKLVLTETGFAELPSEMMAAAFEQNSGGWDFMLGRLVTYLQP</sequence>
<evidence type="ECO:0000313" key="4">
    <source>
        <dbReference type="Proteomes" id="UP000006322"/>
    </source>
</evidence>
<dbReference type="CDD" id="cd08898">
    <property type="entry name" value="SRPBCC_CalC_Aha1-like_5"/>
    <property type="match status" value="1"/>
</dbReference>
<dbReference type="Pfam" id="PF08327">
    <property type="entry name" value="AHSA1"/>
    <property type="match status" value="1"/>
</dbReference>
<organism evidence="3 4">
    <name type="scientific">Paraglaciecola polaris LMG 21857</name>
    <dbReference type="NCBI Taxonomy" id="1129793"/>
    <lineage>
        <taxon>Bacteria</taxon>
        <taxon>Pseudomonadati</taxon>
        <taxon>Pseudomonadota</taxon>
        <taxon>Gammaproteobacteria</taxon>
        <taxon>Alteromonadales</taxon>
        <taxon>Alteromonadaceae</taxon>
        <taxon>Paraglaciecola</taxon>
    </lineage>
</organism>
<proteinExistence type="inferred from homology"/>
<dbReference type="InterPro" id="IPR023393">
    <property type="entry name" value="START-like_dom_sf"/>
</dbReference>
<name>K6YP93_9ALTE</name>
<dbReference type="Gene3D" id="3.30.530.20">
    <property type="match status" value="1"/>
</dbReference>
<gene>
    <name evidence="3" type="ORF">GPLA_3659</name>
</gene>
<evidence type="ECO:0000256" key="1">
    <source>
        <dbReference type="ARBA" id="ARBA00006817"/>
    </source>
</evidence>
<evidence type="ECO:0000313" key="3">
    <source>
        <dbReference type="EMBL" id="GAC34544.1"/>
    </source>
</evidence>
<dbReference type="STRING" id="1129793.GPLA_3659"/>
<dbReference type="InterPro" id="IPR013538">
    <property type="entry name" value="ASHA1/2-like_C"/>
</dbReference>
<dbReference type="OrthoDB" id="191189at2"/>
<comment type="caution">
    <text evidence="3">The sequence shown here is derived from an EMBL/GenBank/DDBJ whole genome shotgun (WGS) entry which is preliminary data.</text>
</comment>
<dbReference type="SUPFAM" id="SSF55961">
    <property type="entry name" value="Bet v1-like"/>
    <property type="match status" value="1"/>
</dbReference>
<dbReference type="EMBL" id="BAER01000113">
    <property type="protein sequence ID" value="GAC34544.1"/>
    <property type="molecule type" value="Genomic_DNA"/>
</dbReference>